<evidence type="ECO:0000256" key="2">
    <source>
        <dbReference type="ARBA" id="ARBA00022552"/>
    </source>
</evidence>
<evidence type="ECO:0000313" key="11">
    <source>
        <dbReference type="Proteomes" id="UP001497493"/>
    </source>
</evidence>
<dbReference type="SUPFAM" id="SSF53335">
    <property type="entry name" value="S-adenosyl-L-methionine-dependent methyltransferases"/>
    <property type="match status" value="1"/>
</dbReference>
<keyword evidence="1 7" id="KW-0963">Cytoplasm</keyword>
<keyword evidence="11" id="KW-1185">Reference proteome</keyword>
<keyword evidence="6 7" id="KW-0694">RNA-binding</keyword>
<reference evidence="10 11" key="1">
    <citation type="submission" date="2024-04" db="EMBL/GenBank/DDBJ databases">
        <authorList>
            <person name="Cremers G."/>
        </authorList>
    </citation>
    <scope>NUCLEOTIDE SEQUENCE [LARGE SCALE GENOMIC DNA]</scope>
    <source>
        <strain evidence="10">MeCH1-AG</strain>
    </source>
</reference>
<dbReference type="Gene3D" id="3.40.50.150">
    <property type="entry name" value="Vaccinia Virus protein VP39"/>
    <property type="match status" value="1"/>
</dbReference>
<comment type="function">
    <text evidence="7">Specifically dimethylates two adjacent adenosines (A1518 and A1519) in the loop of a conserved hairpin near the 3'-end of 16S rRNA in the 30S particle. May play a critical role in biogenesis of 30S subunits.</text>
</comment>
<keyword evidence="2 7" id="KW-0698">rRNA processing</keyword>
<dbReference type="InterPro" id="IPR029063">
    <property type="entry name" value="SAM-dependent_MTases_sf"/>
</dbReference>
<feature type="domain" description="Ribosomal RNA adenine methylase transferase N-terminal" evidence="9">
    <location>
        <begin position="23"/>
        <end position="194"/>
    </location>
</feature>
<comment type="catalytic activity">
    <reaction evidence="7">
        <text>adenosine(1518)/adenosine(1519) in 16S rRNA + 4 S-adenosyl-L-methionine = N(6)-dimethyladenosine(1518)/N(6)-dimethyladenosine(1519) in 16S rRNA + 4 S-adenosyl-L-homocysteine + 4 H(+)</text>
        <dbReference type="Rhea" id="RHEA:19609"/>
        <dbReference type="Rhea" id="RHEA-COMP:10232"/>
        <dbReference type="Rhea" id="RHEA-COMP:10233"/>
        <dbReference type="ChEBI" id="CHEBI:15378"/>
        <dbReference type="ChEBI" id="CHEBI:57856"/>
        <dbReference type="ChEBI" id="CHEBI:59789"/>
        <dbReference type="ChEBI" id="CHEBI:74411"/>
        <dbReference type="ChEBI" id="CHEBI:74493"/>
        <dbReference type="EC" id="2.1.1.182"/>
    </reaction>
</comment>
<accession>A0ABM9NIY9</accession>
<feature type="binding site" evidence="7 8">
    <location>
        <position position="89"/>
    </location>
    <ligand>
        <name>S-adenosyl-L-methionine</name>
        <dbReference type="ChEBI" id="CHEBI:59789"/>
    </ligand>
</feature>
<evidence type="ECO:0000256" key="6">
    <source>
        <dbReference type="ARBA" id="ARBA00022884"/>
    </source>
</evidence>
<keyword evidence="4 7" id="KW-0808">Transferase</keyword>
<dbReference type="EMBL" id="OZ026884">
    <property type="protein sequence ID" value="CAL1240596.1"/>
    <property type="molecule type" value="Genomic_DNA"/>
</dbReference>
<feature type="binding site" evidence="7 8">
    <location>
        <position position="43"/>
    </location>
    <ligand>
        <name>S-adenosyl-L-methionine</name>
        <dbReference type="ChEBI" id="CHEBI:59789"/>
    </ligand>
</feature>
<feature type="binding site" evidence="7 8">
    <location>
        <position position="109"/>
    </location>
    <ligand>
        <name>S-adenosyl-L-methionine</name>
        <dbReference type="ChEBI" id="CHEBI:59789"/>
    </ligand>
</feature>
<dbReference type="PANTHER" id="PTHR11727">
    <property type="entry name" value="DIMETHYLADENOSINE TRANSFERASE"/>
    <property type="match status" value="1"/>
</dbReference>
<dbReference type="HAMAP" id="MF_00607">
    <property type="entry name" value="16SrRNA_methyltr_A"/>
    <property type="match status" value="1"/>
</dbReference>
<dbReference type="Pfam" id="PF00398">
    <property type="entry name" value="RrnaAD"/>
    <property type="match status" value="1"/>
</dbReference>
<dbReference type="Gene3D" id="1.10.8.100">
    <property type="entry name" value="Ribosomal RNA adenine dimethylase-like, domain 2"/>
    <property type="match status" value="1"/>
</dbReference>
<evidence type="ECO:0000256" key="1">
    <source>
        <dbReference type="ARBA" id="ARBA00022490"/>
    </source>
</evidence>
<dbReference type="InterPro" id="IPR001737">
    <property type="entry name" value="KsgA/Erm"/>
</dbReference>
<keyword evidence="3 7" id="KW-0489">Methyltransferase</keyword>
<evidence type="ECO:0000256" key="5">
    <source>
        <dbReference type="ARBA" id="ARBA00022691"/>
    </source>
</evidence>
<dbReference type="RefSeq" id="WP_348757187.1">
    <property type="nucleotide sequence ID" value="NZ_OZ026884.1"/>
</dbReference>
<dbReference type="PANTHER" id="PTHR11727:SF7">
    <property type="entry name" value="DIMETHYLADENOSINE TRANSFERASE-RELATED"/>
    <property type="match status" value="1"/>
</dbReference>
<feature type="binding site" evidence="7 8">
    <location>
        <position position="16"/>
    </location>
    <ligand>
        <name>S-adenosyl-L-methionine</name>
        <dbReference type="ChEBI" id="CHEBI:59789"/>
    </ligand>
</feature>
<dbReference type="NCBIfam" id="TIGR00755">
    <property type="entry name" value="ksgA"/>
    <property type="match status" value="1"/>
</dbReference>
<evidence type="ECO:0000256" key="8">
    <source>
        <dbReference type="PROSITE-ProRule" id="PRU01026"/>
    </source>
</evidence>
<comment type="subcellular location">
    <subcellularLocation>
        <location evidence="7">Cytoplasm</location>
    </subcellularLocation>
</comment>
<protein>
    <recommendedName>
        <fullName evidence="7">Ribosomal RNA small subunit methyltransferase A</fullName>
        <ecNumber evidence="7">2.1.1.182</ecNumber>
    </recommendedName>
    <alternativeName>
        <fullName evidence="7">16S rRNA (adenine(1518)-N(6)/adenine(1519)-N(6))-dimethyltransferase</fullName>
    </alternativeName>
    <alternativeName>
        <fullName evidence="7">16S rRNA dimethyladenosine transferase</fullName>
    </alternativeName>
    <alternativeName>
        <fullName evidence="7">16S rRNA dimethylase</fullName>
    </alternativeName>
    <alternativeName>
        <fullName evidence="7">S-adenosylmethionine-6-N', N'-adenosyl(rRNA) dimethyltransferase</fullName>
    </alternativeName>
</protein>
<dbReference type="Proteomes" id="UP001497493">
    <property type="component" value="Chromosome"/>
</dbReference>
<feature type="binding site" evidence="7 8">
    <location>
        <position position="18"/>
    </location>
    <ligand>
        <name>S-adenosyl-L-methionine</name>
        <dbReference type="ChEBI" id="CHEBI:59789"/>
    </ligand>
</feature>
<evidence type="ECO:0000256" key="3">
    <source>
        <dbReference type="ARBA" id="ARBA00022603"/>
    </source>
</evidence>
<gene>
    <name evidence="7 10" type="primary">rsmA</name>
    <name evidence="7" type="synonym">ksgA</name>
    <name evidence="10" type="ORF">MECH1_V1_1820</name>
</gene>
<evidence type="ECO:0000256" key="7">
    <source>
        <dbReference type="HAMAP-Rule" id="MF_00607"/>
    </source>
</evidence>
<evidence type="ECO:0000259" key="9">
    <source>
        <dbReference type="SMART" id="SM00650"/>
    </source>
</evidence>
<dbReference type="InterPro" id="IPR011530">
    <property type="entry name" value="rRNA_adenine_dimethylase"/>
</dbReference>
<name>A0ABM9NIY9_9GAMM</name>
<dbReference type="PROSITE" id="PS51689">
    <property type="entry name" value="SAM_RNA_A_N6_MT"/>
    <property type="match status" value="1"/>
</dbReference>
<dbReference type="EC" id="2.1.1.182" evidence="7"/>
<keyword evidence="5 7" id="KW-0949">S-adenosyl-L-methionine</keyword>
<feature type="binding site" evidence="7 8">
    <location>
        <position position="64"/>
    </location>
    <ligand>
        <name>S-adenosyl-L-methionine</name>
        <dbReference type="ChEBI" id="CHEBI:59789"/>
    </ligand>
</feature>
<evidence type="ECO:0000313" key="10">
    <source>
        <dbReference type="EMBL" id="CAL1240596.1"/>
    </source>
</evidence>
<comment type="similarity">
    <text evidence="7">Belongs to the class I-like SAM-binding methyltransferase superfamily. rRNA adenine N(6)-methyltransferase family. RsmA subfamily.</text>
</comment>
<proteinExistence type="inferred from homology"/>
<organism evidence="10 11">
    <name type="scientific">Candidatus Methylocalor cossyra</name>
    <dbReference type="NCBI Taxonomy" id="3108543"/>
    <lineage>
        <taxon>Bacteria</taxon>
        <taxon>Pseudomonadati</taxon>
        <taxon>Pseudomonadota</taxon>
        <taxon>Gammaproteobacteria</taxon>
        <taxon>Methylococcales</taxon>
        <taxon>Methylococcaceae</taxon>
        <taxon>Candidatus Methylocalor</taxon>
    </lineage>
</organism>
<dbReference type="InterPro" id="IPR023165">
    <property type="entry name" value="rRNA_Ade_diMease-like_C"/>
</dbReference>
<dbReference type="GO" id="GO:0052908">
    <property type="term" value="F:16S rRNA (adenine(1518)-N(6)/adenine(1519)-N(6))-dimethyltransferase activity"/>
    <property type="evidence" value="ECO:0007669"/>
    <property type="project" value="UniProtKB-EC"/>
</dbReference>
<evidence type="ECO:0000256" key="4">
    <source>
        <dbReference type="ARBA" id="ARBA00022679"/>
    </source>
</evidence>
<dbReference type="InterPro" id="IPR020598">
    <property type="entry name" value="rRNA_Ade_methylase_Trfase_N"/>
</dbReference>
<dbReference type="SMART" id="SM00650">
    <property type="entry name" value="rADc"/>
    <property type="match status" value="1"/>
</dbReference>
<sequence>MTPIHRHTPRKRFGQHFLQDAAVIQRILETLAPSDADWWVEIGPGEGVLTAALLRRCRRLDAVEIDRDLVASLTRRFAGETRLRLHQADALKFDFRALAGGERLRLVGNLPYNISTPLLFHLFRQADAIRDLHVMLQKEVADRLAAGPRDPGYGRLSVMAQYHGRVEKLFEVPAEAFHPRPKVVSAMVRVVPHGKPVVEAGREDLERVVALAFSQRRKTLRNSVRSLFEEQDLRRLGLDPEARAETLSLDDYARLALCLAEQRARR</sequence>